<dbReference type="Pfam" id="PF13181">
    <property type="entry name" value="TPR_8"/>
    <property type="match status" value="4"/>
</dbReference>
<dbReference type="InterPro" id="IPR051685">
    <property type="entry name" value="Ycf3/AcsC/BcsC/TPR_MFPF"/>
</dbReference>
<feature type="coiled-coil region" evidence="3">
    <location>
        <begin position="691"/>
        <end position="718"/>
    </location>
</feature>
<dbReference type="Gene3D" id="1.25.40.10">
    <property type="entry name" value="Tetratricopeptide repeat domain"/>
    <property type="match status" value="5"/>
</dbReference>
<organism evidence="4">
    <name type="scientific">marine sediment metagenome</name>
    <dbReference type="NCBI Taxonomy" id="412755"/>
    <lineage>
        <taxon>unclassified sequences</taxon>
        <taxon>metagenomes</taxon>
        <taxon>ecological metagenomes</taxon>
    </lineage>
</organism>
<dbReference type="InterPro" id="IPR011990">
    <property type="entry name" value="TPR-like_helical_dom_sf"/>
</dbReference>
<evidence type="ECO:0000313" key="4">
    <source>
        <dbReference type="EMBL" id="KKN37344.1"/>
    </source>
</evidence>
<dbReference type="PANTHER" id="PTHR44943">
    <property type="entry name" value="CELLULOSE SYNTHASE OPERON PROTEIN C"/>
    <property type="match status" value="1"/>
</dbReference>
<keyword evidence="3" id="KW-0175">Coiled coil</keyword>
<dbReference type="PROSITE" id="PS50005">
    <property type="entry name" value="TPR"/>
    <property type="match status" value="4"/>
</dbReference>
<reference evidence="4" key="1">
    <citation type="journal article" date="2015" name="Nature">
        <title>Complex archaea that bridge the gap between prokaryotes and eukaryotes.</title>
        <authorList>
            <person name="Spang A."/>
            <person name="Saw J.H."/>
            <person name="Jorgensen S.L."/>
            <person name="Zaremba-Niedzwiedzka K."/>
            <person name="Martijn J."/>
            <person name="Lind A.E."/>
            <person name="van Eijk R."/>
            <person name="Schleper C."/>
            <person name="Guy L."/>
            <person name="Ettema T.J."/>
        </authorList>
    </citation>
    <scope>NUCLEOTIDE SEQUENCE</scope>
</reference>
<dbReference type="AlphaFoldDB" id="A0A0F9Q4D2"/>
<protein>
    <submittedName>
        <fullName evidence="4">Uncharacterized protein</fullName>
    </submittedName>
</protein>
<evidence type="ECO:0000256" key="1">
    <source>
        <dbReference type="ARBA" id="ARBA00022737"/>
    </source>
</evidence>
<dbReference type="Pfam" id="PF12895">
    <property type="entry name" value="ANAPC3"/>
    <property type="match status" value="1"/>
</dbReference>
<accession>A0A0F9Q4D2</accession>
<dbReference type="PANTHER" id="PTHR44943:SF4">
    <property type="entry name" value="TPR REPEAT-CONTAINING PROTEIN MJ0798"/>
    <property type="match status" value="1"/>
</dbReference>
<dbReference type="SMART" id="SM00028">
    <property type="entry name" value="TPR"/>
    <property type="match status" value="11"/>
</dbReference>
<comment type="caution">
    <text evidence="4">The sequence shown here is derived from an EMBL/GenBank/DDBJ whole genome shotgun (WGS) entry which is preliminary data.</text>
</comment>
<keyword evidence="1" id="KW-0677">Repeat</keyword>
<evidence type="ECO:0000256" key="3">
    <source>
        <dbReference type="SAM" id="Coils"/>
    </source>
</evidence>
<evidence type="ECO:0000256" key="2">
    <source>
        <dbReference type="ARBA" id="ARBA00022803"/>
    </source>
</evidence>
<sequence length="850" mass="99296">MEIIYKEMLIYYLNMKRDLKKIYEYEQKLPHSADKINFYNDLKDLMKKTCKFFDIVTEVSTSRKYEGRILFYLATKSLQHSTKISELMRFLTKGSRRKQREKSDKATDNALEELENKGLIIQDRISKSRVISLNFERFPELNLFNEIVSKSYQEKDKLHEVETGTVEESEGVKGIKIAINARIEELIENENYEQSLIEIKGFIKSYPDNVDLYIYKSRILCDYLKQYDKALDTVEVGLGINDKEVYLYSNKATILFNMGKLDKAIEILDIAIDLDGTDGFLFLKKSYWLTEKGSLFRALIEIEKAIQNNPKYLMALEFKIDLLERLESYEAAILEYEKVIELDSNNSSHYVEKSRILCDNIKDYELALDAVEEGLKINKGNPLLFVNKGMILTNMGRNEDAIEAIDKALAIEENDMFLSKKAYLFQQKGDLENALKFVERTIEKNFIENYSLYIDILIDLQKYSLALDIINRGIKINPKESYLFAIKARMLIEKGLFQEAIDAVEKSLDLERNYVFALQIKSIALRCLGLMEDSLDIIEKAISLEPDDLYSYEIKAEILEMVEDNTNALEAINFLITKSKPIDYYYYIIKGRTLARLGNNNEALKVLDEAIKLNPSDSLIYKIKADIYGIQKDYDSALRNIDEALKLDNNDYYSYKMKAYALQSLERYEEALDPINKSIKLQSDHDSYIIKEECLFNLKRYEEALEAIEKAIISGEEELDLNAKVRILAKLKRKEEAVNVIQELIKNDSENELYYDTYGEILMWSKEFENAIEKYEKAIELLESKTDIDPDENFSYETFIKMGKCYYEIKNREAALKHLQWGKKIAEEKNNQFWVKKATIYLKKLEEHTQ</sequence>
<dbReference type="EMBL" id="LAZR01001901">
    <property type="protein sequence ID" value="KKN37344.1"/>
    <property type="molecule type" value="Genomic_DNA"/>
</dbReference>
<gene>
    <name evidence="4" type="ORF">LCGC14_0764600</name>
</gene>
<name>A0A0F9Q4D2_9ZZZZ</name>
<dbReference type="SUPFAM" id="SSF48452">
    <property type="entry name" value="TPR-like"/>
    <property type="match status" value="4"/>
</dbReference>
<proteinExistence type="predicted"/>
<dbReference type="InterPro" id="IPR019734">
    <property type="entry name" value="TPR_rpt"/>
</dbReference>
<keyword evidence="2" id="KW-0802">TPR repeat</keyword>